<organism evidence="1 2">
    <name type="scientific">Penicillium subrubescens</name>
    <dbReference type="NCBI Taxonomy" id="1316194"/>
    <lineage>
        <taxon>Eukaryota</taxon>
        <taxon>Fungi</taxon>
        <taxon>Dikarya</taxon>
        <taxon>Ascomycota</taxon>
        <taxon>Pezizomycotina</taxon>
        <taxon>Eurotiomycetes</taxon>
        <taxon>Eurotiomycetidae</taxon>
        <taxon>Eurotiales</taxon>
        <taxon>Aspergillaceae</taxon>
        <taxon>Penicillium</taxon>
    </lineage>
</organism>
<dbReference type="EMBL" id="MNBE01000673">
    <property type="protein sequence ID" value="OKO98266.1"/>
    <property type="molecule type" value="Genomic_DNA"/>
</dbReference>
<dbReference type="AlphaFoldDB" id="A0A1Q5TDG6"/>
<reference evidence="1 2" key="1">
    <citation type="submission" date="2016-10" db="EMBL/GenBank/DDBJ databases">
        <title>Genome sequence of the ascomycete fungus Penicillium subrubescens.</title>
        <authorList>
            <person name="De Vries R.P."/>
            <person name="Peng M."/>
            <person name="Dilokpimol A."/>
            <person name="Hilden K."/>
            <person name="Makela M.R."/>
            <person name="Grigoriev I."/>
            <person name="Riley R."/>
            <person name="Granchi Z."/>
        </authorList>
    </citation>
    <scope>NUCLEOTIDE SEQUENCE [LARGE SCALE GENOMIC DNA]</scope>
    <source>
        <strain evidence="1 2">CBS 132785</strain>
    </source>
</reference>
<dbReference type="Proteomes" id="UP000186955">
    <property type="component" value="Unassembled WGS sequence"/>
</dbReference>
<protein>
    <submittedName>
        <fullName evidence="1">Uncharacterized protein</fullName>
    </submittedName>
</protein>
<accession>A0A1Q5TDG6</accession>
<name>A0A1Q5TDG6_9EURO</name>
<keyword evidence="2" id="KW-1185">Reference proteome</keyword>
<gene>
    <name evidence="1" type="ORF">PENSUB_9364</name>
</gene>
<proteinExistence type="predicted"/>
<evidence type="ECO:0000313" key="2">
    <source>
        <dbReference type="Proteomes" id="UP000186955"/>
    </source>
</evidence>
<comment type="caution">
    <text evidence="1">The sequence shown here is derived from an EMBL/GenBank/DDBJ whole genome shotgun (WGS) entry which is preliminary data.</text>
</comment>
<sequence>MGKEFNRDSKVSMADKSISLHYLNVVVVRGSNRLNHDIEKIHDFTDVLKLHIFVWQSVKARSCEKYLDLMQVEAVEVELQAKIEKAHVPVQTAY</sequence>
<evidence type="ECO:0000313" key="1">
    <source>
        <dbReference type="EMBL" id="OKO98266.1"/>
    </source>
</evidence>